<evidence type="ECO:0000313" key="2">
    <source>
        <dbReference type="EMBL" id="KAK3403500.1"/>
    </source>
</evidence>
<accession>A0AAE0PQA7</accession>
<reference evidence="2" key="1">
    <citation type="journal article" date="2023" name="Mol. Phylogenet. Evol.">
        <title>Genome-scale phylogeny and comparative genomics of the fungal order Sordariales.</title>
        <authorList>
            <person name="Hensen N."/>
            <person name="Bonometti L."/>
            <person name="Westerberg I."/>
            <person name="Brannstrom I.O."/>
            <person name="Guillou S."/>
            <person name="Cros-Aarteil S."/>
            <person name="Calhoun S."/>
            <person name="Haridas S."/>
            <person name="Kuo A."/>
            <person name="Mondo S."/>
            <person name="Pangilinan J."/>
            <person name="Riley R."/>
            <person name="LaButti K."/>
            <person name="Andreopoulos B."/>
            <person name="Lipzen A."/>
            <person name="Chen C."/>
            <person name="Yan M."/>
            <person name="Daum C."/>
            <person name="Ng V."/>
            <person name="Clum A."/>
            <person name="Steindorff A."/>
            <person name="Ohm R.A."/>
            <person name="Martin F."/>
            <person name="Silar P."/>
            <person name="Natvig D.O."/>
            <person name="Lalanne C."/>
            <person name="Gautier V."/>
            <person name="Ament-Velasquez S.L."/>
            <person name="Kruys A."/>
            <person name="Hutchinson M.I."/>
            <person name="Powell A.J."/>
            <person name="Barry K."/>
            <person name="Miller A.N."/>
            <person name="Grigoriev I.V."/>
            <person name="Debuchy R."/>
            <person name="Gladieux P."/>
            <person name="Hiltunen Thoren M."/>
            <person name="Johannesson H."/>
        </authorList>
    </citation>
    <scope>NUCLEOTIDE SEQUENCE</scope>
    <source>
        <strain evidence="2">FGSC 1904</strain>
    </source>
</reference>
<dbReference type="Proteomes" id="UP001281003">
    <property type="component" value="Unassembled WGS sequence"/>
</dbReference>
<evidence type="ECO:0000313" key="3">
    <source>
        <dbReference type="Proteomes" id="UP001281003"/>
    </source>
</evidence>
<feature type="region of interest" description="Disordered" evidence="1">
    <location>
        <begin position="129"/>
        <end position="198"/>
    </location>
</feature>
<name>A0AAE0PQA7_SORBR</name>
<gene>
    <name evidence="2" type="ORF">B0T20DRAFT_389148</name>
</gene>
<comment type="caution">
    <text evidence="2">The sequence shown here is derived from an EMBL/GenBank/DDBJ whole genome shotgun (WGS) entry which is preliminary data.</text>
</comment>
<protein>
    <submittedName>
        <fullName evidence="2">Uncharacterized protein</fullName>
    </submittedName>
</protein>
<sequence length="198" mass="21147">MCASFDGARKRSASIEVPVRAILATPVVQPSCSKRGTGTFSYLPSLVSPIQPRACPPLVHRQSGGRSRAPEHSPMARSICTAVSLTPAAVYAVAAAVAAGKHAWHQKVFAEQIVLSKCSLPPPPLPPPLLGSLAASHEPEPSMADKVPREHDEGVSEIQTEGGLLWERTLTKHKPPAYLHTSSRHQPDLSGRRAIGRQ</sequence>
<reference evidence="2" key="2">
    <citation type="submission" date="2023-07" db="EMBL/GenBank/DDBJ databases">
        <authorList>
            <consortium name="Lawrence Berkeley National Laboratory"/>
            <person name="Haridas S."/>
            <person name="Hensen N."/>
            <person name="Bonometti L."/>
            <person name="Westerberg I."/>
            <person name="Brannstrom I.O."/>
            <person name="Guillou S."/>
            <person name="Cros-Aarteil S."/>
            <person name="Calhoun S."/>
            <person name="Kuo A."/>
            <person name="Mondo S."/>
            <person name="Pangilinan J."/>
            <person name="Riley R."/>
            <person name="LaButti K."/>
            <person name="Andreopoulos B."/>
            <person name="Lipzen A."/>
            <person name="Chen C."/>
            <person name="Yanf M."/>
            <person name="Daum C."/>
            <person name="Ng V."/>
            <person name="Clum A."/>
            <person name="Steindorff A."/>
            <person name="Ohm R."/>
            <person name="Martin F."/>
            <person name="Silar P."/>
            <person name="Natvig D."/>
            <person name="Lalanne C."/>
            <person name="Gautier V."/>
            <person name="Ament-velasquez S.L."/>
            <person name="Kruys A."/>
            <person name="Hutchinson M.I."/>
            <person name="Powell A.J."/>
            <person name="Barry K."/>
            <person name="Miller A.N."/>
            <person name="Grigoriev I.V."/>
            <person name="Debuchy R."/>
            <person name="Gladieux P."/>
            <person name="Thoren M.H."/>
            <person name="Johannesson H."/>
        </authorList>
    </citation>
    <scope>NUCLEOTIDE SEQUENCE</scope>
    <source>
        <strain evidence="2">FGSC 1904</strain>
    </source>
</reference>
<organism evidence="2 3">
    <name type="scientific">Sordaria brevicollis</name>
    <dbReference type="NCBI Taxonomy" id="83679"/>
    <lineage>
        <taxon>Eukaryota</taxon>
        <taxon>Fungi</taxon>
        <taxon>Dikarya</taxon>
        <taxon>Ascomycota</taxon>
        <taxon>Pezizomycotina</taxon>
        <taxon>Sordariomycetes</taxon>
        <taxon>Sordariomycetidae</taxon>
        <taxon>Sordariales</taxon>
        <taxon>Sordariaceae</taxon>
        <taxon>Sordaria</taxon>
    </lineage>
</organism>
<proteinExistence type="predicted"/>
<evidence type="ECO:0000256" key="1">
    <source>
        <dbReference type="SAM" id="MobiDB-lite"/>
    </source>
</evidence>
<dbReference type="EMBL" id="JAUTDP010000001">
    <property type="protein sequence ID" value="KAK3403500.1"/>
    <property type="molecule type" value="Genomic_DNA"/>
</dbReference>
<keyword evidence="3" id="KW-1185">Reference proteome</keyword>
<dbReference type="AlphaFoldDB" id="A0AAE0PQA7"/>